<protein>
    <submittedName>
        <fullName evidence="1">Uncharacterized protein</fullName>
    </submittedName>
</protein>
<sequence>MHLQGRILPVSTTLSLPMIHEHRQPPSKTPPGAAVLTVWSSLGASQTFDGRLTSDVDEGGPGDFSLQRMYIGGPCSRKPGSMRCVRSYSTPPHNFGLFRSQHKDTEGMTTVQTDTPTVSKQFNLYNAKYVTPSTSYILPIQSILSPPRGETLKQVATGYPHHKGTFHRLSRKQPPQCINAKQQKEESGTLDRVASIYIHRTTSMCVKQRTKPTLQVGRGKPNIREWELELAEEGIINTRGKQDPTRALLKNTKPSVLL</sequence>
<reference evidence="1 2" key="1">
    <citation type="journal article" date="2018" name="Nat. Ecol. Evol.">
        <title>Pezizomycetes genomes reveal the molecular basis of ectomycorrhizal truffle lifestyle.</title>
        <authorList>
            <person name="Murat C."/>
            <person name="Payen T."/>
            <person name="Noel B."/>
            <person name="Kuo A."/>
            <person name="Morin E."/>
            <person name="Chen J."/>
            <person name="Kohler A."/>
            <person name="Krizsan K."/>
            <person name="Balestrini R."/>
            <person name="Da Silva C."/>
            <person name="Montanini B."/>
            <person name="Hainaut M."/>
            <person name="Levati E."/>
            <person name="Barry K.W."/>
            <person name="Belfiori B."/>
            <person name="Cichocki N."/>
            <person name="Clum A."/>
            <person name="Dockter R.B."/>
            <person name="Fauchery L."/>
            <person name="Guy J."/>
            <person name="Iotti M."/>
            <person name="Le Tacon F."/>
            <person name="Lindquist E.A."/>
            <person name="Lipzen A."/>
            <person name="Malagnac F."/>
            <person name="Mello A."/>
            <person name="Molinier V."/>
            <person name="Miyauchi S."/>
            <person name="Poulain J."/>
            <person name="Riccioni C."/>
            <person name="Rubini A."/>
            <person name="Sitrit Y."/>
            <person name="Splivallo R."/>
            <person name="Traeger S."/>
            <person name="Wang M."/>
            <person name="Zifcakova L."/>
            <person name="Wipf D."/>
            <person name="Zambonelli A."/>
            <person name="Paolocci F."/>
            <person name="Nowrousian M."/>
            <person name="Ottonello S."/>
            <person name="Baldrian P."/>
            <person name="Spatafora J.W."/>
            <person name="Henrissat B."/>
            <person name="Nagy L.G."/>
            <person name="Aury J.M."/>
            <person name="Wincker P."/>
            <person name="Grigoriev I.V."/>
            <person name="Bonfante P."/>
            <person name="Martin F.M."/>
        </authorList>
    </citation>
    <scope>NUCLEOTIDE SEQUENCE [LARGE SCALE GENOMIC DNA]</scope>
    <source>
        <strain evidence="1 2">RN42</strain>
    </source>
</reference>
<name>A0A3N4IF51_ASCIM</name>
<dbReference type="EMBL" id="ML119668">
    <property type="protein sequence ID" value="RPA82821.1"/>
    <property type="molecule type" value="Genomic_DNA"/>
</dbReference>
<accession>A0A3N4IF51</accession>
<gene>
    <name evidence="1" type="ORF">BJ508DRAFT_305129</name>
</gene>
<proteinExistence type="predicted"/>
<organism evidence="1 2">
    <name type="scientific">Ascobolus immersus RN42</name>
    <dbReference type="NCBI Taxonomy" id="1160509"/>
    <lineage>
        <taxon>Eukaryota</taxon>
        <taxon>Fungi</taxon>
        <taxon>Dikarya</taxon>
        <taxon>Ascomycota</taxon>
        <taxon>Pezizomycotina</taxon>
        <taxon>Pezizomycetes</taxon>
        <taxon>Pezizales</taxon>
        <taxon>Ascobolaceae</taxon>
        <taxon>Ascobolus</taxon>
    </lineage>
</organism>
<evidence type="ECO:0000313" key="1">
    <source>
        <dbReference type="EMBL" id="RPA82821.1"/>
    </source>
</evidence>
<keyword evidence="2" id="KW-1185">Reference proteome</keyword>
<dbReference type="AlphaFoldDB" id="A0A3N4IF51"/>
<dbReference type="Proteomes" id="UP000275078">
    <property type="component" value="Unassembled WGS sequence"/>
</dbReference>
<evidence type="ECO:0000313" key="2">
    <source>
        <dbReference type="Proteomes" id="UP000275078"/>
    </source>
</evidence>